<protein>
    <submittedName>
        <fullName evidence="2">Uncharacterized protein</fullName>
    </submittedName>
</protein>
<organism evidence="1 2">
    <name type="scientific">Romanomermis culicivorax</name>
    <name type="common">Nematode worm</name>
    <dbReference type="NCBI Taxonomy" id="13658"/>
    <lineage>
        <taxon>Eukaryota</taxon>
        <taxon>Metazoa</taxon>
        <taxon>Ecdysozoa</taxon>
        <taxon>Nematoda</taxon>
        <taxon>Enoplea</taxon>
        <taxon>Dorylaimia</taxon>
        <taxon>Mermithida</taxon>
        <taxon>Mermithoidea</taxon>
        <taxon>Mermithidae</taxon>
        <taxon>Romanomermis</taxon>
    </lineage>
</organism>
<sequence>MNSKGEVAGHNEYQGMCHNGWQVKSMLTSALLEKTFCPKLVKKILLHMLSKCHLMRMKMQKTTMLMLNQKHRVGIDVYQSRIDKNY</sequence>
<name>A0A915KTI3_ROMCU</name>
<reference evidence="2" key="1">
    <citation type="submission" date="2022-11" db="UniProtKB">
        <authorList>
            <consortium name="WormBaseParasite"/>
        </authorList>
    </citation>
    <scope>IDENTIFICATION</scope>
</reference>
<dbReference type="Proteomes" id="UP000887565">
    <property type="component" value="Unplaced"/>
</dbReference>
<accession>A0A915KTI3</accession>
<proteinExistence type="predicted"/>
<dbReference type="WBParaSite" id="nRc.2.0.1.t42078-RA">
    <property type="protein sequence ID" value="nRc.2.0.1.t42078-RA"/>
    <property type="gene ID" value="nRc.2.0.1.g42078"/>
</dbReference>
<keyword evidence="1" id="KW-1185">Reference proteome</keyword>
<evidence type="ECO:0000313" key="1">
    <source>
        <dbReference type="Proteomes" id="UP000887565"/>
    </source>
</evidence>
<dbReference type="AlphaFoldDB" id="A0A915KTI3"/>
<evidence type="ECO:0000313" key="2">
    <source>
        <dbReference type="WBParaSite" id="nRc.2.0.1.t42078-RA"/>
    </source>
</evidence>